<accession>A0ABP5Z332</accession>
<name>A0ABP5Z332_9ACTN</name>
<proteinExistence type="predicted"/>
<reference evidence="5" key="1">
    <citation type="journal article" date="2019" name="Int. J. Syst. Evol. Microbiol.">
        <title>The Global Catalogue of Microorganisms (GCM) 10K type strain sequencing project: providing services to taxonomists for standard genome sequencing and annotation.</title>
        <authorList>
            <consortium name="The Broad Institute Genomics Platform"/>
            <consortium name="The Broad Institute Genome Sequencing Center for Infectious Disease"/>
            <person name="Wu L."/>
            <person name="Ma J."/>
        </authorList>
    </citation>
    <scope>NUCLEOTIDE SEQUENCE [LARGE SCALE GENOMIC DNA]</scope>
    <source>
        <strain evidence="5">JCM 6307</strain>
    </source>
</reference>
<dbReference type="SUPFAM" id="SSF49785">
    <property type="entry name" value="Galactose-binding domain-like"/>
    <property type="match status" value="1"/>
</dbReference>
<dbReference type="PROSITE" id="PS51175">
    <property type="entry name" value="CBM6"/>
    <property type="match status" value="1"/>
</dbReference>
<evidence type="ECO:0000259" key="3">
    <source>
        <dbReference type="PROSITE" id="PS51175"/>
    </source>
</evidence>
<dbReference type="RefSeq" id="WP_344383452.1">
    <property type="nucleotide sequence ID" value="NZ_BAAATA010000013.1"/>
</dbReference>
<keyword evidence="2" id="KW-0812">Transmembrane</keyword>
<evidence type="ECO:0000256" key="1">
    <source>
        <dbReference type="SAM" id="MobiDB-lite"/>
    </source>
</evidence>
<dbReference type="Proteomes" id="UP001501358">
    <property type="component" value="Unassembled WGS sequence"/>
</dbReference>
<keyword evidence="5" id="KW-1185">Reference proteome</keyword>
<dbReference type="Gene3D" id="2.60.120.260">
    <property type="entry name" value="Galactose-binding domain-like"/>
    <property type="match status" value="1"/>
</dbReference>
<feature type="region of interest" description="Disordered" evidence="1">
    <location>
        <begin position="1"/>
        <end position="97"/>
    </location>
</feature>
<gene>
    <name evidence="4" type="ORF">GCM10010406_27200</name>
</gene>
<protein>
    <recommendedName>
        <fullName evidence="3">CBM6 domain-containing protein</fullName>
    </recommendedName>
</protein>
<evidence type="ECO:0000256" key="2">
    <source>
        <dbReference type="SAM" id="Phobius"/>
    </source>
</evidence>
<evidence type="ECO:0000313" key="4">
    <source>
        <dbReference type="EMBL" id="GAA2489584.1"/>
    </source>
</evidence>
<feature type="compositionally biased region" description="Gly residues" evidence="1">
    <location>
        <begin position="24"/>
        <end position="33"/>
    </location>
</feature>
<sequence length="310" mass="31776">MTAGPNGTPENDDPFAYLYRGEGEQGAGQGTAGQPGVPRTSYNQVSRVGERRPSAPGGYGYPPQAPQPQPQPGGQGPAAPGGRAASRQAAGAAQGGGPNRKGLLIGAIAVVAAVVVGISVAALSSGDDEDKQADDPAATAPADPGGEDPGNKAADGDDDKGKDKKDAKKFKTLTAFANSLRLDGGATASTEHAGASGPNGAYVDHMNVVGASATWTFDVPEAGPYTFFIGYGNAGETATPTLTVNGTAQDRKINMDNFTGEKDWSKAWTKTFSFVNLNKGTNTLKISCEDGDKCGFNLDKVWLKQGNVER</sequence>
<organism evidence="4 5">
    <name type="scientific">Streptomyces thermolineatus</name>
    <dbReference type="NCBI Taxonomy" id="44033"/>
    <lineage>
        <taxon>Bacteria</taxon>
        <taxon>Bacillati</taxon>
        <taxon>Actinomycetota</taxon>
        <taxon>Actinomycetes</taxon>
        <taxon>Kitasatosporales</taxon>
        <taxon>Streptomycetaceae</taxon>
        <taxon>Streptomyces</taxon>
    </lineage>
</organism>
<keyword evidence="2" id="KW-1133">Transmembrane helix</keyword>
<feature type="compositionally biased region" description="Low complexity" evidence="1">
    <location>
        <begin position="135"/>
        <end position="144"/>
    </location>
</feature>
<feature type="compositionally biased region" description="Low complexity" evidence="1">
    <location>
        <begin position="77"/>
        <end position="92"/>
    </location>
</feature>
<dbReference type="EMBL" id="BAAATA010000013">
    <property type="protein sequence ID" value="GAA2489584.1"/>
    <property type="molecule type" value="Genomic_DNA"/>
</dbReference>
<keyword evidence="2" id="KW-0472">Membrane</keyword>
<feature type="transmembrane region" description="Helical" evidence="2">
    <location>
        <begin position="103"/>
        <end position="123"/>
    </location>
</feature>
<dbReference type="InterPro" id="IPR008979">
    <property type="entry name" value="Galactose-bd-like_sf"/>
</dbReference>
<evidence type="ECO:0000313" key="5">
    <source>
        <dbReference type="Proteomes" id="UP001501358"/>
    </source>
</evidence>
<comment type="caution">
    <text evidence="4">The sequence shown here is derived from an EMBL/GenBank/DDBJ whole genome shotgun (WGS) entry which is preliminary data.</text>
</comment>
<feature type="region of interest" description="Disordered" evidence="1">
    <location>
        <begin position="125"/>
        <end position="165"/>
    </location>
</feature>
<dbReference type="InterPro" id="IPR005084">
    <property type="entry name" value="CBM6"/>
</dbReference>
<feature type="domain" description="CBM6" evidence="3">
    <location>
        <begin position="172"/>
        <end position="304"/>
    </location>
</feature>